<dbReference type="Proteomes" id="UP000054537">
    <property type="component" value="Unassembled WGS sequence"/>
</dbReference>
<organism evidence="3 4">
    <name type="scientific">Actinoplanes utahensis</name>
    <dbReference type="NCBI Taxonomy" id="1869"/>
    <lineage>
        <taxon>Bacteria</taxon>
        <taxon>Bacillati</taxon>
        <taxon>Actinomycetota</taxon>
        <taxon>Actinomycetes</taxon>
        <taxon>Micromonosporales</taxon>
        <taxon>Micromonosporaceae</taxon>
        <taxon>Actinoplanes</taxon>
    </lineage>
</organism>
<keyword evidence="1" id="KW-0812">Transmembrane</keyword>
<evidence type="ECO:0000256" key="1">
    <source>
        <dbReference type="SAM" id="Phobius"/>
    </source>
</evidence>
<dbReference type="Pfam" id="PF18075">
    <property type="entry name" value="FtsX_ECD"/>
    <property type="match status" value="1"/>
</dbReference>
<evidence type="ECO:0000259" key="2">
    <source>
        <dbReference type="Pfam" id="PF18075"/>
    </source>
</evidence>
<proteinExistence type="predicted"/>
<keyword evidence="4" id="KW-1185">Reference proteome</keyword>
<dbReference type="RefSeq" id="WP_043525691.1">
    <property type="nucleotide sequence ID" value="NZ_BAABKU010000006.1"/>
</dbReference>
<dbReference type="Gene3D" id="3.30.70.3040">
    <property type="match status" value="1"/>
</dbReference>
<dbReference type="EMBL" id="JRTT01000019">
    <property type="protein sequence ID" value="KHD76230.1"/>
    <property type="molecule type" value="Genomic_DNA"/>
</dbReference>
<dbReference type="OrthoDB" id="3293150at2"/>
<dbReference type="InterPro" id="IPR040690">
    <property type="entry name" value="FtsX_ECD"/>
</dbReference>
<reference evidence="3 4" key="1">
    <citation type="submission" date="2014-10" db="EMBL/GenBank/DDBJ databases">
        <title>Draft genome sequence of Actinoplanes utahensis NRRL 12052.</title>
        <authorList>
            <person name="Velasco-Bucheli B."/>
            <person name="del Cerro C."/>
            <person name="Hormigo D."/>
            <person name="Garcia J.L."/>
            <person name="Acebal C."/>
            <person name="Arroyo M."/>
            <person name="de la Mata I."/>
        </authorList>
    </citation>
    <scope>NUCLEOTIDE SEQUENCE [LARGE SCALE GENOMIC DNA]</scope>
    <source>
        <strain evidence="3 4">NRRL 12052</strain>
    </source>
</reference>
<gene>
    <name evidence="3" type="ORF">MB27_17530</name>
</gene>
<dbReference type="STRING" id="1869.MB27_17530"/>
<accession>A0A0A6UJF5</accession>
<dbReference type="AlphaFoldDB" id="A0A0A6UJF5"/>
<protein>
    <recommendedName>
        <fullName evidence="2">FtsX extracellular domain-containing protein</fullName>
    </recommendedName>
</protein>
<comment type="caution">
    <text evidence="3">The sequence shown here is derived from an EMBL/GenBank/DDBJ whole genome shotgun (WGS) entry which is preliminary data.</text>
</comment>
<feature type="transmembrane region" description="Helical" evidence="1">
    <location>
        <begin position="24"/>
        <end position="47"/>
    </location>
</feature>
<keyword evidence="1" id="KW-0472">Membrane</keyword>
<evidence type="ECO:0000313" key="4">
    <source>
        <dbReference type="Proteomes" id="UP000054537"/>
    </source>
</evidence>
<feature type="domain" description="FtsX extracellular" evidence="2">
    <location>
        <begin position="59"/>
        <end position="131"/>
    </location>
</feature>
<keyword evidence="1" id="KW-1133">Transmembrane helix</keyword>
<name>A0A0A6UJF5_ACTUT</name>
<sequence length="167" mass="18422">MTDPHPTHDGPWTTEEATERRRPMLLLGIAAGTLVLGSVASTSAMLLSGWRYAPEREFTVAVYLQPDADERQRGAVENALTALPARDGVRLETRQEAYEKLRKKHAQDPRQLDGIEPETMPESLHLTAVGRNFDCGPIPGIRNLSGVDRIRVVLQPADGRWGAEVSC</sequence>
<evidence type="ECO:0000313" key="3">
    <source>
        <dbReference type="EMBL" id="KHD76230.1"/>
    </source>
</evidence>